<dbReference type="RefSeq" id="WP_387902377.1">
    <property type="nucleotide sequence ID" value="NZ_JBIBEG010000003.1"/>
</dbReference>
<organism evidence="1 2">
    <name type="scientific">Streptomyces argenteolus</name>
    <dbReference type="NCBI Taxonomy" id="67274"/>
    <lineage>
        <taxon>Bacteria</taxon>
        <taxon>Bacillati</taxon>
        <taxon>Actinomycetota</taxon>
        <taxon>Actinomycetes</taxon>
        <taxon>Kitasatosporales</taxon>
        <taxon>Streptomycetaceae</taxon>
        <taxon>Streptomyces</taxon>
    </lineage>
</organism>
<comment type="caution">
    <text evidence="1">The sequence shown here is derived from an EMBL/GenBank/DDBJ whole genome shotgun (WGS) entry which is preliminary data.</text>
</comment>
<sequence>MRSSRAGSVRCSGSVGSRRIVVTAASCPFGRTHTVRTGGKTALRCCRTLSQQW</sequence>
<evidence type="ECO:0000313" key="2">
    <source>
        <dbReference type="Proteomes" id="UP001602322"/>
    </source>
</evidence>
<accession>A0ABW6X5L0</accession>
<proteinExistence type="predicted"/>
<protein>
    <submittedName>
        <fullName evidence="1">Uncharacterized protein</fullName>
    </submittedName>
</protein>
<keyword evidence="2" id="KW-1185">Reference proteome</keyword>
<dbReference type="InterPro" id="IPR009003">
    <property type="entry name" value="Peptidase_S1_PA"/>
</dbReference>
<dbReference type="EMBL" id="JBIBEG010000003">
    <property type="protein sequence ID" value="MFF5897365.1"/>
    <property type="molecule type" value="Genomic_DNA"/>
</dbReference>
<dbReference type="SUPFAM" id="SSF50494">
    <property type="entry name" value="Trypsin-like serine proteases"/>
    <property type="match status" value="1"/>
</dbReference>
<evidence type="ECO:0000313" key="1">
    <source>
        <dbReference type="EMBL" id="MFF5897365.1"/>
    </source>
</evidence>
<name>A0ABW6X5L0_9ACTN</name>
<reference evidence="1 2" key="1">
    <citation type="submission" date="2024-10" db="EMBL/GenBank/DDBJ databases">
        <title>The Natural Products Discovery Center: Release of the First 8490 Sequenced Strains for Exploring Actinobacteria Biosynthetic Diversity.</title>
        <authorList>
            <person name="Kalkreuter E."/>
            <person name="Kautsar S.A."/>
            <person name="Yang D."/>
            <person name="Bader C.D."/>
            <person name="Teijaro C.N."/>
            <person name="Fluegel L."/>
            <person name="Davis C.M."/>
            <person name="Simpson J.R."/>
            <person name="Lauterbach L."/>
            <person name="Steele A.D."/>
            <person name="Gui C."/>
            <person name="Meng S."/>
            <person name="Li G."/>
            <person name="Viehrig K."/>
            <person name="Ye F."/>
            <person name="Su P."/>
            <person name="Kiefer A.F."/>
            <person name="Nichols A."/>
            <person name="Cepeda A.J."/>
            <person name="Yan W."/>
            <person name="Fan B."/>
            <person name="Jiang Y."/>
            <person name="Adhikari A."/>
            <person name="Zheng C.-J."/>
            <person name="Schuster L."/>
            <person name="Cowan T.M."/>
            <person name="Smanski M.J."/>
            <person name="Chevrette M.G."/>
            <person name="De Carvalho L.P.S."/>
            <person name="Shen B."/>
        </authorList>
    </citation>
    <scope>NUCLEOTIDE SEQUENCE [LARGE SCALE GENOMIC DNA]</scope>
    <source>
        <strain evidence="1 2">NPDC012540</strain>
    </source>
</reference>
<gene>
    <name evidence="1" type="ORF">ACFY8O_15720</name>
</gene>
<dbReference type="Proteomes" id="UP001602322">
    <property type="component" value="Unassembled WGS sequence"/>
</dbReference>